<sequence>MKGVENDLRQVEVDSIQDYIKESDNLLSLHDQIRDGIATVTDGDS</sequence>
<comment type="caution">
    <text evidence="1">The sequence shown here is derived from an EMBL/GenBank/DDBJ whole genome shotgun (WGS) entry which is preliminary data.</text>
</comment>
<keyword evidence="2" id="KW-1185">Reference proteome</keyword>
<organism evidence="1 2">
    <name type="scientific">Pistacia atlantica</name>
    <dbReference type="NCBI Taxonomy" id="434234"/>
    <lineage>
        <taxon>Eukaryota</taxon>
        <taxon>Viridiplantae</taxon>
        <taxon>Streptophyta</taxon>
        <taxon>Embryophyta</taxon>
        <taxon>Tracheophyta</taxon>
        <taxon>Spermatophyta</taxon>
        <taxon>Magnoliopsida</taxon>
        <taxon>eudicotyledons</taxon>
        <taxon>Gunneridae</taxon>
        <taxon>Pentapetalae</taxon>
        <taxon>rosids</taxon>
        <taxon>malvids</taxon>
        <taxon>Sapindales</taxon>
        <taxon>Anacardiaceae</taxon>
        <taxon>Pistacia</taxon>
    </lineage>
</organism>
<evidence type="ECO:0000313" key="2">
    <source>
        <dbReference type="Proteomes" id="UP001164250"/>
    </source>
</evidence>
<gene>
    <name evidence="1" type="ORF">Patl1_07112</name>
</gene>
<name>A0ACC1AFJ8_9ROSI</name>
<reference evidence="2" key="1">
    <citation type="journal article" date="2023" name="G3 (Bethesda)">
        <title>Genome assembly and association tests identify interacting loci associated with vigor, precocity, and sex in interspecific pistachio rootstocks.</title>
        <authorList>
            <person name="Palmer W."/>
            <person name="Jacygrad E."/>
            <person name="Sagayaradj S."/>
            <person name="Cavanaugh K."/>
            <person name="Han R."/>
            <person name="Bertier L."/>
            <person name="Beede B."/>
            <person name="Kafkas S."/>
            <person name="Golino D."/>
            <person name="Preece J."/>
            <person name="Michelmore R."/>
        </authorList>
    </citation>
    <scope>NUCLEOTIDE SEQUENCE [LARGE SCALE GENOMIC DNA]</scope>
</reference>
<dbReference type="EMBL" id="CM047906">
    <property type="protein sequence ID" value="KAJ0085817.1"/>
    <property type="molecule type" value="Genomic_DNA"/>
</dbReference>
<accession>A0ACC1AFJ8</accession>
<protein>
    <submittedName>
        <fullName evidence="1">Uncharacterized protein</fullName>
    </submittedName>
</protein>
<evidence type="ECO:0000313" key="1">
    <source>
        <dbReference type="EMBL" id="KAJ0085817.1"/>
    </source>
</evidence>
<proteinExistence type="predicted"/>
<dbReference type="Proteomes" id="UP001164250">
    <property type="component" value="Chromosome 10"/>
</dbReference>